<keyword evidence="2 5" id="KW-0812">Transmembrane</keyword>
<dbReference type="SUPFAM" id="SSF103481">
    <property type="entry name" value="Multidrug resistance efflux transporter EmrE"/>
    <property type="match status" value="2"/>
</dbReference>
<dbReference type="PANTHER" id="PTHR22911">
    <property type="entry name" value="ACYL-MALONYL CONDENSING ENZYME-RELATED"/>
    <property type="match status" value="1"/>
</dbReference>
<dbReference type="GO" id="GO:0016020">
    <property type="term" value="C:membrane"/>
    <property type="evidence" value="ECO:0007669"/>
    <property type="project" value="UniProtKB-SubCell"/>
</dbReference>
<feature type="transmembrane region" description="Helical" evidence="5">
    <location>
        <begin position="313"/>
        <end position="336"/>
    </location>
</feature>
<dbReference type="Gene3D" id="1.10.3730.20">
    <property type="match status" value="1"/>
</dbReference>
<dbReference type="InterPro" id="IPR037185">
    <property type="entry name" value="EmrE-like"/>
</dbReference>
<protein>
    <recommendedName>
        <fullName evidence="6">EamA domain-containing protein</fullName>
    </recommendedName>
</protein>
<evidence type="ECO:0000259" key="6">
    <source>
        <dbReference type="Pfam" id="PF00892"/>
    </source>
</evidence>
<evidence type="ECO:0000313" key="8">
    <source>
        <dbReference type="Proteomes" id="UP000198287"/>
    </source>
</evidence>
<keyword evidence="4 5" id="KW-0472">Membrane</keyword>
<dbReference type="AlphaFoldDB" id="A0A226E4Q3"/>
<organism evidence="7 8">
    <name type="scientific">Folsomia candida</name>
    <name type="common">Springtail</name>
    <dbReference type="NCBI Taxonomy" id="158441"/>
    <lineage>
        <taxon>Eukaryota</taxon>
        <taxon>Metazoa</taxon>
        <taxon>Ecdysozoa</taxon>
        <taxon>Arthropoda</taxon>
        <taxon>Hexapoda</taxon>
        <taxon>Collembola</taxon>
        <taxon>Entomobryomorpha</taxon>
        <taxon>Isotomoidea</taxon>
        <taxon>Isotomidae</taxon>
        <taxon>Proisotominae</taxon>
        <taxon>Folsomia</taxon>
    </lineage>
</organism>
<name>A0A226E4Q3_FOLCA</name>
<evidence type="ECO:0000313" key="7">
    <source>
        <dbReference type="EMBL" id="OXA51957.1"/>
    </source>
</evidence>
<feature type="transmembrane region" description="Helical" evidence="5">
    <location>
        <begin position="250"/>
        <end position="269"/>
    </location>
</feature>
<feature type="transmembrane region" description="Helical" evidence="5">
    <location>
        <begin position="100"/>
        <end position="121"/>
    </location>
</feature>
<dbReference type="PANTHER" id="PTHR22911:SF6">
    <property type="entry name" value="SOLUTE CARRIER FAMILY 35 MEMBER G1"/>
    <property type="match status" value="1"/>
</dbReference>
<dbReference type="OrthoDB" id="306876at2759"/>
<evidence type="ECO:0000256" key="2">
    <source>
        <dbReference type="ARBA" id="ARBA00022692"/>
    </source>
</evidence>
<dbReference type="Pfam" id="PF00892">
    <property type="entry name" value="EamA"/>
    <property type="match status" value="2"/>
</dbReference>
<sequence length="397" mass="44400">MTSLEKSYLPQYIQYDSKPVGEYARLDNEVTEYSEVPEVVTFPAIPHHGIAIHSDTGGYQQNLANQTIYPPLTPQKNGIEPTHKTPLLAKKKKIVPTKTNFFGILLAFISGVFFTLCSGTVKYLTDIDPMELLIFRSLFQVAVTLPIAIYMKQNLMGPEGSRLLLFFQGIIGGTTLVMLFYSFRLLPLGDAATIIFSSPVFVMVMSHIWLREPCGFYRTLIVFMLVTGVVFITKPPFLFVREGEHEDYNMLGYAAAISGTIFTALNIVIMRKCNKCHFSVVVFQFSFWSLVISTIILFVGGQPEVPHLETVQWVLVLFVGIFGLSGQILVAIALTYEGAGRVAVTRSMDIVLAYVLQVIIFNEVPDWRSVMGASMVMICVIGMGIEDVVHKWMHNLP</sequence>
<feature type="domain" description="EamA" evidence="6">
    <location>
        <begin position="251"/>
        <end position="383"/>
    </location>
</feature>
<feature type="domain" description="EamA" evidence="6">
    <location>
        <begin position="102"/>
        <end position="233"/>
    </location>
</feature>
<accession>A0A226E4Q3</accession>
<dbReference type="EMBL" id="LNIX01000007">
    <property type="protein sequence ID" value="OXA51957.1"/>
    <property type="molecule type" value="Genomic_DNA"/>
</dbReference>
<dbReference type="InterPro" id="IPR000620">
    <property type="entry name" value="EamA_dom"/>
</dbReference>
<evidence type="ECO:0000256" key="3">
    <source>
        <dbReference type="ARBA" id="ARBA00022989"/>
    </source>
</evidence>
<feature type="transmembrane region" description="Helical" evidence="5">
    <location>
        <begin position="163"/>
        <end position="185"/>
    </location>
</feature>
<comment type="caution">
    <text evidence="7">The sequence shown here is derived from an EMBL/GenBank/DDBJ whole genome shotgun (WGS) entry which is preliminary data.</text>
</comment>
<evidence type="ECO:0000256" key="1">
    <source>
        <dbReference type="ARBA" id="ARBA00004141"/>
    </source>
</evidence>
<proteinExistence type="predicted"/>
<reference evidence="7 8" key="1">
    <citation type="submission" date="2015-12" db="EMBL/GenBank/DDBJ databases">
        <title>The genome of Folsomia candida.</title>
        <authorList>
            <person name="Faddeeva A."/>
            <person name="Derks M.F."/>
            <person name="Anvar Y."/>
            <person name="Smit S."/>
            <person name="Van Straalen N."/>
            <person name="Roelofs D."/>
        </authorList>
    </citation>
    <scope>NUCLEOTIDE SEQUENCE [LARGE SCALE GENOMIC DNA]</scope>
    <source>
        <strain evidence="7 8">VU population</strain>
        <tissue evidence="7">Whole body</tissue>
    </source>
</reference>
<evidence type="ECO:0000256" key="4">
    <source>
        <dbReference type="ARBA" id="ARBA00023136"/>
    </source>
</evidence>
<keyword evidence="8" id="KW-1185">Reference proteome</keyword>
<feature type="transmembrane region" description="Helical" evidence="5">
    <location>
        <begin position="217"/>
        <end position="238"/>
    </location>
</feature>
<feature type="transmembrane region" description="Helical" evidence="5">
    <location>
        <begin position="281"/>
        <end position="301"/>
    </location>
</feature>
<feature type="transmembrane region" description="Helical" evidence="5">
    <location>
        <begin position="133"/>
        <end position="151"/>
    </location>
</feature>
<feature type="transmembrane region" description="Helical" evidence="5">
    <location>
        <begin position="191"/>
        <end position="210"/>
    </location>
</feature>
<dbReference type="Proteomes" id="UP000198287">
    <property type="component" value="Unassembled WGS sequence"/>
</dbReference>
<dbReference type="OMA" id="QIIFIRM"/>
<evidence type="ECO:0000256" key="5">
    <source>
        <dbReference type="SAM" id="Phobius"/>
    </source>
</evidence>
<comment type="subcellular location">
    <subcellularLocation>
        <location evidence="1">Membrane</location>
        <topology evidence="1">Multi-pass membrane protein</topology>
    </subcellularLocation>
</comment>
<gene>
    <name evidence="7" type="ORF">Fcan01_13790</name>
</gene>
<keyword evidence="3 5" id="KW-1133">Transmembrane helix</keyword>